<comment type="caution">
    <text evidence="1">The sequence shown here is derived from an EMBL/GenBank/DDBJ whole genome shotgun (WGS) entry which is preliminary data.</text>
</comment>
<sequence>MNFNYEEIYKKYLKKKQHLVFNKEEIVNRLKQKFKAEEFSKAEILDLPRDEHFDYEKIFLCLKICDKDVLKKVFLPYELKFHEEQRQDNRRYPLKKRKMKKNWLDYNYNQMIIDEHEGRRIDIVLESKDGHYVSECKVKARCDFIDGYINALMVGAKLVHETGEYEEDINDYYFRFYLENLEKYNMLV</sequence>
<organism evidence="1 2">
    <name type="scientific">Peribacillus simplex</name>
    <dbReference type="NCBI Taxonomy" id="1478"/>
    <lineage>
        <taxon>Bacteria</taxon>
        <taxon>Bacillati</taxon>
        <taxon>Bacillota</taxon>
        <taxon>Bacilli</taxon>
        <taxon>Bacillales</taxon>
        <taxon>Bacillaceae</taxon>
        <taxon>Peribacillus</taxon>
    </lineage>
</organism>
<dbReference type="EMBL" id="SZNT01000071">
    <property type="protein sequence ID" value="TKH13650.1"/>
    <property type="molecule type" value="Genomic_DNA"/>
</dbReference>
<dbReference type="AlphaFoldDB" id="A0A9X8ZIW1"/>
<reference evidence="1 2" key="1">
    <citation type="journal article" date="2019" name="Environ. Microbiol.">
        <title>An active ?-lactamase is a part of an orchestrated cell wall stress resistance network of Bacillus subtilis and related rhizosphere species.</title>
        <authorList>
            <person name="Bucher T."/>
            <person name="Keren-Paz A."/>
            <person name="Hausser J."/>
            <person name="Olender T."/>
            <person name="Cytryn E."/>
            <person name="Kolodkin-Gal I."/>
        </authorList>
    </citation>
    <scope>NUCLEOTIDE SEQUENCE [LARGE SCALE GENOMIC DNA]</scope>
    <source>
        <strain evidence="1 2">I4</strain>
    </source>
</reference>
<accession>A0A9X8ZIW1</accession>
<protein>
    <submittedName>
        <fullName evidence="1">Uncharacterized protein</fullName>
    </submittedName>
</protein>
<dbReference type="RefSeq" id="WP_137016423.1">
    <property type="nucleotide sequence ID" value="NZ_SZNS01000006.1"/>
</dbReference>
<proteinExistence type="predicted"/>
<dbReference type="Proteomes" id="UP000309170">
    <property type="component" value="Unassembled WGS sequence"/>
</dbReference>
<name>A0A9X8ZIW1_9BACI</name>
<evidence type="ECO:0000313" key="2">
    <source>
        <dbReference type="Proteomes" id="UP000309170"/>
    </source>
</evidence>
<evidence type="ECO:0000313" key="1">
    <source>
        <dbReference type="EMBL" id="TKH13650.1"/>
    </source>
</evidence>
<dbReference type="OrthoDB" id="2353879at2"/>
<gene>
    <name evidence="1" type="ORF">FC678_06525</name>
</gene>